<protein>
    <submittedName>
        <fullName evidence="2">Aminoglycoside phosphotransferase</fullName>
    </submittedName>
</protein>
<evidence type="ECO:0000259" key="1">
    <source>
        <dbReference type="Pfam" id="PF01636"/>
    </source>
</evidence>
<proteinExistence type="predicted"/>
<dbReference type="Gene3D" id="3.90.1200.10">
    <property type="match status" value="1"/>
</dbReference>
<gene>
    <name evidence="2" type="ORF">ADL17_11425</name>
</gene>
<keyword evidence="3" id="KW-1185">Reference proteome</keyword>
<dbReference type="InterPro" id="IPR011009">
    <property type="entry name" value="Kinase-like_dom_sf"/>
</dbReference>
<accession>A0A9X0I586</accession>
<evidence type="ECO:0000313" key="2">
    <source>
        <dbReference type="EMBL" id="KUJ46985.1"/>
    </source>
</evidence>
<dbReference type="Proteomes" id="UP000053246">
    <property type="component" value="Unassembled WGS sequence"/>
</dbReference>
<feature type="domain" description="Aminoglycoside phosphotransferase" evidence="1">
    <location>
        <begin position="42"/>
        <end position="245"/>
    </location>
</feature>
<dbReference type="InterPro" id="IPR002575">
    <property type="entry name" value="Aminoglycoside_PTrfase"/>
</dbReference>
<dbReference type="OMA" id="SEHEYAM"/>
<reference evidence="2 3" key="1">
    <citation type="submission" date="2015-10" db="EMBL/GenBank/DDBJ databases">
        <authorList>
            <person name="Ju K.-S."/>
            <person name="Doroghazi J.R."/>
            <person name="Metcalf W.W."/>
        </authorList>
    </citation>
    <scope>NUCLEOTIDE SEQUENCE [LARGE SCALE GENOMIC DNA]</scope>
    <source>
        <strain evidence="2 3">NRRL B-24793</strain>
    </source>
</reference>
<dbReference type="AlphaFoldDB" id="A0A9X0I586"/>
<name>A0A9X0I586_9ACTN</name>
<dbReference type="EMBL" id="LMWI01000002">
    <property type="protein sequence ID" value="KUJ46985.1"/>
    <property type="molecule type" value="Genomic_DNA"/>
</dbReference>
<sequence>MRTDEAVRVATLAGARVGMPVDDAQVLRVGENGVVLLSGVGVLVRVVPRAGAVQRVRLEIAVAEWLASQGVPVARPVRSEPIVVDQHVVSLWEYLPGGHSADLVTLARCLRLLHGVPRPVGLLTRVSPFSRLREQLASAVGLDERDRAFLREFRDGLAVQWDHATFALGEAVLHGDAHMENLLVTTAGRCAFIDLESVCVGPPEWDLTLSALYYECGWFSEHEYAMFADSYGYDVRCSPAWPVLRQIRMLRMTLWLAQSADNDTPRRQQLRHRLDSLRDGSAPAGWTGF</sequence>
<evidence type="ECO:0000313" key="3">
    <source>
        <dbReference type="Proteomes" id="UP000053246"/>
    </source>
</evidence>
<dbReference type="Pfam" id="PF01636">
    <property type="entry name" value="APH"/>
    <property type="match status" value="1"/>
</dbReference>
<comment type="caution">
    <text evidence="2">The sequence shown here is derived from an EMBL/GenBank/DDBJ whole genome shotgun (WGS) entry which is preliminary data.</text>
</comment>
<dbReference type="SUPFAM" id="SSF56112">
    <property type="entry name" value="Protein kinase-like (PK-like)"/>
    <property type="match status" value="1"/>
</dbReference>
<dbReference type="RefSeq" id="WP_013732990.1">
    <property type="nucleotide sequence ID" value="NZ_LMWI01000002.1"/>
</dbReference>
<organism evidence="2 3">
    <name type="scientific">Micromonospora maris</name>
    <dbReference type="NCBI Taxonomy" id="1003110"/>
    <lineage>
        <taxon>Bacteria</taxon>
        <taxon>Bacillati</taxon>
        <taxon>Actinomycetota</taxon>
        <taxon>Actinomycetes</taxon>
        <taxon>Micromonosporales</taxon>
        <taxon>Micromonosporaceae</taxon>
        <taxon>Micromonospora</taxon>
    </lineage>
</organism>